<dbReference type="Proteomes" id="UP001276854">
    <property type="component" value="Unassembled WGS sequence"/>
</dbReference>
<dbReference type="RefSeq" id="WP_318065665.1">
    <property type="nucleotide sequence ID" value="NZ_JAWONS010000276.1"/>
</dbReference>
<proteinExistence type="predicted"/>
<keyword evidence="2" id="KW-0813">Transport</keyword>
<dbReference type="SUPFAM" id="SSF103473">
    <property type="entry name" value="MFS general substrate transporter"/>
    <property type="match status" value="1"/>
</dbReference>
<sequence length="123" mass="12944">FVALCPAFLYGFLDASLAARFPVYGHREGLSTGWISVLLSTFVCGGLVLQMPLGMLSDRYGRKNVLMTICLLGGMGLAVVPSFSGEPAMLLGLFGLIGGLLGSLYSLGLAYLADLLPSSHMPE</sequence>
<dbReference type="Pfam" id="PF07690">
    <property type="entry name" value="MFS_1"/>
    <property type="match status" value="1"/>
</dbReference>
<dbReference type="InterPro" id="IPR005829">
    <property type="entry name" value="Sugar_transporter_CS"/>
</dbReference>
<evidence type="ECO:0000256" key="4">
    <source>
        <dbReference type="ARBA" id="ARBA00022989"/>
    </source>
</evidence>
<keyword evidence="9" id="KW-1185">Reference proteome</keyword>
<dbReference type="PANTHER" id="PTHR23521">
    <property type="entry name" value="TRANSPORTER MFS SUPERFAMILY"/>
    <property type="match status" value="1"/>
</dbReference>
<keyword evidence="3 6" id="KW-0812">Transmembrane</keyword>
<feature type="transmembrane region" description="Helical" evidence="6">
    <location>
        <begin position="89"/>
        <end position="113"/>
    </location>
</feature>
<dbReference type="InterPro" id="IPR020846">
    <property type="entry name" value="MFS_dom"/>
</dbReference>
<protein>
    <submittedName>
        <fullName evidence="8">MFS transporter</fullName>
    </submittedName>
</protein>
<evidence type="ECO:0000256" key="6">
    <source>
        <dbReference type="SAM" id="Phobius"/>
    </source>
</evidence>
<dbReference type="PROSITE" id="PS50850">
    <property type="entry name" value="MFS"/>
    <property type="match status" value="1"/>
</dbReference>
<evidence type="ECO:0000256" key="1">
    <source>
        <dbReference type="ARBA" id="ARBA00004651"/>
    </source>
</evidence>
<dbReference type="EMBL" id="JAWONS010000276">
    <property type="protein sequence ID" value="MDW2799471.1"/>
    <property type="molecule type" value="Genomic_DNA"/>
</dbReference>
<comment type="subcellular location">
    <subcellularLocation>
        <location evidence="1">Cell membrane</location>
        <topology evidence="1">Multi-pass membrane protein</topology>
    </subcellularLocation>
</comment>
<dbReference type="Gene3D" id="1.20.1250.20">
    <property type="entry name" value="MFS general substrate transporter like domains"/>
    <property type="match status" value="1"/>
</dbReference>
<dbReference type="PROSITE" id="PS00216">
    <property type="entry name" value="SUGAR_TRANSPORT_1"/>
    <property type="match status" value="1"/>
</dbReference>
<accession>A0ABU4GPD2</accession>
<evidence type="ECO:0000313" key="8">
    <source>
        <dbReference type="EMBL" id="MDW2799471.1"/>
    </source>
</evidence>
<keyword evidence="4 6" id="KW-1133">Transmembrane helix</keyword>
<feature type="non-terminal residue" evidence="8">
    <location>
        <position position="123"/>
    </location>
</feature>
<dbReference type="PANTHER" id="PTHR23521:SF2">
    <property type="entry name" value="TRANSPORTER MFS SUPERFAMILY"/>
    <property type="match status" value="1"/>
</dbReference>
<feature type="domain" description="Major facilitator superfamily (MFS) profile" evidence="7">
    <location>
        <begin position="1"/>
        <end position="123"/>
    </location>
</feature>
<gene>
    <name evidence="8" type="ORF">RZO55_18010</name>
</gene>
<evidence type="ECO:0000256" key="3">
    <source>
        <dbReference type="ARBA" id="ARBA00022692"/>
    </source>
</evidence>
<dbReference type="InterPro" id="IPR036259">
    <property type="entry name" value="MFS_trans_sf"/>
</dbReference>
<evidence type="ECO:0000256" key="2">
    <source>
        <dbReference type="ARBA" id="ARBA00022448"/>
    </source>
</evidence>
<comment type="caution">
    <text evidence="8">The sequence shown here is derived from an EMBL/GenBank/DDBJ whole genome shotgun (WGS) entry which is preliminary data.</text>
</comment>
<feature type="transmembrane region" description="Helical" evidence="6">
    <location>
        <begin position="65"/>
        <end position="83"/>
    </location>
</feature>
<dbReference type="InterPro" id="IPR011701">
    <property type="entry name" value="MFS"/>
</dbReference>
<keyword evidence="5 6" id="KW-0472">Membrane</keyword>
<evidence type="ECO:0000259" key="7">
    <source>
        <dbReference type="PROSITE" id="PS50850"/>
    </source>
</evidence>
<name>A0ABU4GPD2_9CLOT</name>
<feature type="non-terminal residue" evidence="8">
    <location>
        <position position="1"/>
    </location>
</feature>
<reference evidence="8 9" key="1">
    <citation type="submission" date="2023-10" db="EMBL/GenBank/DDBJ databases">
        <title>A novel Glycoside Hydrolase 43-Like Enzyme from Clostrdium boliviensis is an Endo-xylanase, and a Candidate for Xylooligosaccharides Production from Different Xylan Substrates.</title>
        <authorList>
            <person name="Alvarez M.T."/>
            <person name="Rocabado-Villegas L.R."/>
            <person name="Salas-Veizaga D.M."/>
            <person name="Linares-Pasten J.A."/>
            <person name="Gudmundsdottir E.E."/>
            <person name="Hreggvidsson G.O."/>
            <person name="Adlercreutz P."/>
            <person name="Nordberg Karlsson E."/>
        </authorList>
    </citation>
    <scope>NUCLEOTIDE SEQUENCE [LARGE SCALE GENOMIC DNA]</scope>
    <source>
        <strain evidence="8 9">E-1</strain>
    </source>
</reference>
<evidence type="ECO:0000256" key="5">
    <source>
        <dbReference type="ARBA" id="ARBA00023136"/>
    </source>
</evidence>
<organism evidence="8 9">
    <name type="scientific">Clostridium boliviensis</name>
    <dbReference type="NCBI Taxonomy" id="318465"/>
    <lineage>
        <taxon>Bacteria</taxon>
        <taxon>Bacillati</taxon>
        <taxon>Bacillota</taxon>
        <taxon>Clostridia</taxon>
        <taxon>Eubacteriales</taxon>
        <taxon>Clostridiaceae</taxon>
        <taxon>Clostridium</taxon>
    </lineage>
</organism>
<evidence type="ECO:0000313" key="9">
    <source>
        <dbReference type="Proteomes" id="UP001276854"/>
    </source>
</evidence>
<feature type="transmembrane region" description="Helical" evidence="6">
    <location>
        <begin position="34"/>
        <end position="53"/>
    </location>
</feature>